<dbReference type="AlphaFoldDB" id="A0A8J8SG51"/>
<dbReference type="SUPFAM" id="SSF53448">
    <property type="entry name" value="Nucleotide-diphospho-sugar transferases"/>
    <property type="match status" value="2"/>
</dbReference>
<dbReference type="SUPFAM" id="SSF48452">
    <property type="entry name" value="TPR-like"/>
    <property type="match status" value="2"/>
</dbReference>
<dbReference type="CDD" id="cd02511">
    <property type="entry name" value="Beta4Glucosyltransferase"/>
    <property type="match status" value="1"/>
</dbReference>
<dbReference type="PANTHER" id="PTHR43630">
    <property type="entry name" value="POLY-BETA-1,6-N-ACETYL-D-GLUCOSAMINE SYNTHASE"/>
    <property type="match status" value="1"/>
</dbReference>
<organism evidence="3 4">
    <name type="scientific">Vallitalea pronyensis</name>
    <dbReference type="NCBI Taxonomy" id="1348613"/>
    <lineage>
        <taxon>Bacteria</taxon>
        <taxon>Bacillati</taxon>
        <taxon>Bacillota</taxon>
        <taxon>Clostridia</taxon>
        <taxon>Lachnospirales</taxon>
        <taxon>Vallitaleaceae</taxon>
        <taxon>Vallitalea</taxon>
    </lineage>
</organism>
<proteinExistence type="predicted"/>
<dbReference type="EMBL" id="CP058649">
    <property type="protein sequence ID" value="QUI22390.1"/>
    <property type="molecule type" value="Genomic_DNA"/>
</dbReference>
<accession>A0A8J8SG51</accession>
<dbReference type="InterPro" id="IPR011990">
    <property type="entry name" value="TPR-like_helical_dom_sf"/>
</dbReference>
<dbReference type="Gene3D" id="1.25.40.10">
    <property type="entry name" value="Tetratricopeptide repeat domain"/>
    <property type="match status" value="2"/>
</dbReference>
<dbReference type="RefSeq" id="WP_212697874.1">
    <property type="nucleotide sequence ID" value="NZ_CP058649.1"/>
</dbReference>
<feature type="domain" description="Glycosyltransferase 2-like" evidence="2">
    <location>
        <begin position="30"/>
        <end position="163"/>
    </location>
</feature>
<dbReference type="PROSITE" id="PS50005">
    <property type="entry name" value="TPR"/>
    <property type="match status" value="1"/>
</dbReference>
<sequence>MGNSLLNISKEIKHIINKKGLEALKNITLSCCIIAYNEEKNINQCLDSIKNYVDDIILVDTGSTDNTKNIAKHYNASVYDVKWEQNFSTARNSSIEHSSSDWILVMDCDEYLDSDSVTLLQKLVCDETVEAYYVKIINHLENGRTQTAYNLRLFRNNKGYHYKGRIHEDISDSIIRLSGKDCMKYSEITLYHHGYSSEITDIQAKINRNMAILNTYEDHEKNGFYYYNIASEYFRKQDKKTALHLFQKSIKKTPIDSGYCPMLVKKLIITLLELMQYKDALQQIKYYQHVFKGFNDLYFLEANCHIQCGRYSQASISLDKYIANDGMGAYYPTQTFVKPKELPQFIKQVKDRTIKRSSVTLSICIIVKDDYHLLMKSILSANEIADEIIVLDTKSQDKSDVLANQYGAIVHTYDWSNDYAEAKNNALKHATGDWVLFIDSDEILTQQSQKKLMALLEHPQADAYYLNIITFLDQQMTYNNSLSLYRCRLFKNKTYRFRGCINESIVESIYESGGLIDYARIEILHVHYLRNMDQLHEKRQMKWDVIEHKIDQEVLQLEAKLKEEFFSMNFEAVIDYSEQYFPLINKVSSDTSLFYTIALYQQKQYEKAIHKLRQFRVHYPDYTDLIYLEALCHYGLHDVKNTEILLKKCIEDGEASWKKYTISIGSGSFKAIQSLMVLYKSQNRWDEVIELSMELAKIEYTKQKTLIEIMEYYQKEENIPRMLDLLFHHKLYQVENLLVLFKWLINKDMHKDVTTLVKDVYTRMKNNKDFITQFSTASNHILKNRNT</sequence>
<dbReference type="KEGG" id="vpy:HZI73_08785"/>
<dbReference type="PANTHER" id="PTHR43630:SF2">
    <property type="entry name" value="GLYCOSYLTRANSFERASE"/>
    <property type="match status" value="1"/>
</dbReference>
<reference evidence="3" key="1">
    <citation type="submission" date="2020-07" db="EMBL/GenBank/DDBJ databases">
        <title>Vallitalea pronyensis genome.</title>
        <authorList>
            <person name="Postec A."/>
        </authorList>
    </citation>
    <scope>NUCLEOTIDE SEQUENCE</scope>
    <source>
        <strain evidence="3">FatNI3</strain>
    </source>
</reference>
<evidence type="ECO:0000313" key="3">
    <source>
        <dbReference type="EMBL" id="QUI22390.1"/>
    </source>
</evidence>
<name>A0A8J8SG51_9FIRM</name>
<gene>
    <name evidence="3" type="ORF">HZI73_08785</name>
</gene>
<protein>
    <submittedName>
        <fullName evidence="3">Glycosyltransferase</fullName>
    </submittedName>
</protein>
<dbReference type="InterPro" id="IPR029044">
    <property type="entry name" value="Nucleotide-diphossugar_trans"/>
</dbReference>
<dbReference type="InterPro" id="IPR019734">
    <property type="entry name" value="TPR_rpt"/>
</dbReference>
<keyword evidence="1" id="KW-0802">TPR repeat</keyword>
<feature type="domain" description="Glycosyltransferase 2-like" evidence="2">
    <location>
        <begin position="362"/>
        <end position="484"/>
    </location>
</feature>
<evidence type="ECO:0000313" key="4">
    <source>
        <dbReference type="Proteomes" id="UP000683246"/>
    </source>
</evidence>
<feature type="repeat" description="TPR" evidence="1">
    <location>
        <begin position="223"/>
        <end position="256"/>
    </location>
</feature>
<keyword evidence="4" id="KW-1185">Reference proteome</keyword>
<evidence type="ECO:0000256" key="1">
    <source>
        <dbReference type="PROSITE-ProRule" id="PRU00339"/>
    </source>
</evidence>
<dbReference type="Gene3D" id="3.90.550.10">
    <property type="entry name" value="Spore Coat Polysaccharide Biosynthesis Protein SpsA, Chain A"/>
    <property type="match status" value="2"/>
</dbReference>
<evidence type="ECO:0000259" key="2">
    <source>
        <dbReference type="Pfam" id="PF00535"/>
    </source>
</evidence>
<dbReference type="InterPro" id="IPR001173">
    <property type="entry name" value="Glyco_trans_2-like"/>
</dbReference>
<dbReference type="Pfam" id="PF00535">
    <property type="entry name" value="Glycos_transf_2"/>
    <property type="match status" value="2"/>
</dbReference>
<dbReference type="Proteomes" id="UP000683246">
    <property type="component" value="Chromosome"/>
</dbReference>